<sequence length="285" mass="30830">MLTRSGNAEGRCKLPAVAVVDQYHLSGAWNFRDVGALRTDDGRAIRPGVLYRSSELCALDADGQKNLRELGITDVIDLRSESEIAWNGRDVLPPDVTLHAASVHDDGQQKAPHEPERVATPELFEAALEYAYSRFPLLPTGQRALAYTVRVVSEADGGVLIHCAAGKDRAGWIVAALLRAAGVREADILADYLRSNEAVEPLRKHVIARNGDVSQLSDKILGVHGDFIAASWRTVDEQFGSFDAYLGEIGVDAPVVAALRARLLDETETATMNSAKQNDLGAATY</sequence>
<dbReference type="Proteomes" id="UP000093898">
    <property type="component" value="Unassembled WGS sequence"/>
</dbReference>
<dbReference type="Gene3D" id="3.90.190.10">
    <property type="entry name" value="Protein tyrosine phosphatase superfamily"/>
    <property type="match status" value="1"/>
</dbReference>
<dbReference type="EMBL" id="LZLC01000029">
    <property type="protein sequence ID" value="OBJ45812.1"/>
    <property type="molecule type" value="Genomic_DNA"/>
</dbReference>
<comment type="caution">
    <text evidence="3">The sequence shown here is derived from an EMBL/GenBank/DDBJ whole genome shotgun (WGS) entry which is preliminary data.</text>
</comment>
<dbReference type="InterPro" id="IPR029021">
    <property type="entry name" value="Prot-tyrosine_phosphatase-like"/>
</dbReference>
<organism evidence="3 4">
    <name type="scientific">Mycolicibacterium mucogenicum</name>
    <name type="common">Mycobacterium mucogenicum</name>
    <dbReference type="NCBI Taxonomy" id="56689"/>
    <lineage>
        <taxon>Bacteria</taxon>
        <taxon>Bacillati</taxon>
        <taxon>Actinomycetota</taxon>
        <taxon>Actinomycetes</taxon>
        <taxon>Mycobacteriales</taxon>
        <taxon>Mycobacteriaceae</taxon>
        <taxon>Mycolicibacterium</taxon>
    </lineage>
</organism>
<evidence type="ECO:0000313" key="4">
    <source>
        <dbReference type="Proteomes" id="UP000093898"/>
    </source>
</evidence>
<gene>
    <name evidence="3" type="ORF">A5630_12845</name>
</gene>
<accession>A0A1A3HC08</accession>
<dbReference type="InterPro" id="IPR000387">
    <property type="entry name" value="Tyr_Pase_dom"/>
</dbReference>
<dbReference type="GO" id="GO:0004721">
    <property type="term" value="F:phosphoprotein phosphatase activity"/>
    <property type="evidence" value="ECO:0007669"/>
    <property type="project" value="InterPro"/>
</dbReference>
<evidence type="ECO:0000256" key="1">
    <source>
        <dbReference type="ARBA" id="ARBA00009580"/>
    </source>
</evidence>
<dbReference type="SUPFAM" id="SSF52799">
    <property type="entry name" value="(Phosphotyrosine protein) phosphatases II"/>
    <property type="match status" value="1"/>
</dbReference>
<evidence type="ECO:0000259" key="2">
    <source>
        <dbReference type="PROSITE" id="PS50056"/>
    </source>
</evidence>
<dbReference type="InterPro" id="IPR026893">
    <property type="entry name" value="Tyr/Ser_Pase_IphP-type"/>
</dbReference>
<reference evidence="3 4" key="1">
    <citation type="submission" date="2016-06" db="EMBL/GenBank/DDBJ databases">
        <authorList>
            <person name="Kjaerup R.B."/>
            <person name="Dalgaard T.S."/>
            <person name="Juul-Madsen H.R."/>
        </authorList>
    </citation>
    <scope>NUCLEOTIDE SEQUENCE [LARGE SCALE GENOMIC DNA]</scope>
    <source>
        <strain evidence="3 4">1127319.6</strain>
    </source>
</reference>
<dbReference type="AlphaFoldDB" id="A0A1A3HC08"/>
<dbReference type="PROSITE" id="PS50056">
    <property type="entry name" value="TYR_PHOSPHATASE_2"/>
    <property type="match status" value="1"/>
</dbReference>
<comment type="similarity">
    <text evidence="1">Belongs to the protein-tyrosine phosphatase family.</text>
</comment>
<name>A0A1A3HC08_MYCMU</name>
<dbReference type="STRING" id="56689.GCA_001291445_05992"/>
<feature type="domain" description="Tyrosine specific protein phosphatases" evidence="2">
    <location>
        <begin position="143"/>
        <end position="205"/>
    </location>
</feature>
<proteinExistence type="inferred from homology"/>
<dbReference type="Pfam" id="PF13350">
    <property type="entry name" value="Y_phosphatase3"/>
    <property type="match status" value="1"/>
</dbReference>
<evidence type="ECO:0000313" key="3">
    <source>
        <dbReference type="EMBL" id="OBJ45812.1"/>
    </source>
</evidence>
<protein>
    <recommendedName>
        <fullName evidence="2">Tyrosine specific protein phosphatases domain-containing protein</fullName>
    </recommendedName>
</protein>
<dbReference type="PANTHER" id="PTHR31126">
    <property type="entry name" value="TYROSINE-PROTEIN PHOSPHATASE"/>
    <property type="match status" value="1"/>
</dbReference>
<dbReference type="PANTHER" id="PTHR31126:SF1">
    <property type="entry name" value="TYROSINE SPECIFIC PROTEIN PHOSPHATASES DOMAIN-CONTAINING PROTEIN"/>
    <property type="match status" value="1"/>
</dbReference>